<dbReference type="AlphaFoldDB" id="A0A7T6AR25"/>
<protein>
    <submittedName>
        <fullName evidence="5">Alkene reductase</fullName>
    </submittedName>
</protein>
<dbReference type="CDD" id="cd02933">
    <property type="entry name" value="OYE_like_FMN"/>
    <property type="match status" value="1"/>
</dbReference>
<dbReference type="Gene3D" id="3.20.20.70">
    <property type="entry name" value="Aldolase class I"/>
    <property type="match status" value="1"/>
</dbReference>
<dbReference type="RefSeq" id="WP_199262561.1">
    <property type="nucleotide sequence ID" value="NZ_CP054140.1"/>
</dbReference>
<dbReference type="InterPro" id="IPR001155">
    <property type="entry name" value="OxRdtase_FMN_N"/>
</dbReference>
<comment type="cofactor">
    <cofactor evidence="1">
        <name>FMN</name>
        <dbReference type="ChEBI" id="CHEBI:58210"/>
    </cofactor>
</comment>
<dbReference type="InterPro" id="IPR013785">
    <property type="entry name" value="Aldolase_TIM"/>
</dbReference>
<sequence>MHYLFQPLQLGTLTLPNRICMAPLTRCRSDHTHIPTPLMAEYYGQRASAGLIIAEATMIQEGHSAFQTEPGIYNQKQVEGWQQVTRAVHEKGGRIFLQLWHGGRACHPFINEGIEPVSASAEAITNDYTHTPRGKANYVVPRMLLDNELPGIIDLFRQAALNAQKAGFDGIELHGANGYLLDQFLRDGCNKRTGPYGGSIENRARLLLEVIEAVCTVWSSDRVGVRLSLLSSFNSMGDSDPVGLACWLADRLNAYNLGYIHLVRGDVMGELKGDILTPFREHYQGVLIANLRYSAAEAEEAIGAGQFDAIAFGTAYIANPDLPERIRAGASLNTPNPSTFYKAGPVGYVDYPFMEQV</sequence>
<accession>A0A7T6AR25</accession>
<dbReference type="PANTHER" id="PTHR22893:SF91">
    <property type="entry name" value="NADPH DEHYDROGENASE 2-RELATED"/>
    <property type="match status" value="1"/>
</dbReference>
<evidence type="ECO:0000256" key="1">
    <source>
        <dbReference type="ARBA" id="ARBA00001917"/>
    </source>
</evidence>
<dbReference type="KEGG" id="dog:HP555_11310"/>
<dbReference type="EMBL" id="CP054140">
    <property type="protein sequence ID" value="QQG66413.1"/>
    <property type="molecule type" value="Genomic_DNA"/>
</dbReference>
<evidence type="ECO:0000313" key="5">
    <source>
        <dbReference type="EMBL" id="QQG66413.1"/>
    </source>
</evidence>
<dbReference type="Pfam" id="PF00724">
    <property type="entry name" value="Oxidored_FMN"/>
    <property type="match status" value="1"/>
</dbReference>
<dbReference type="GO" id="GO:0005829">
    <property type="term" value="C:cytosol"/>
    <property type="evidence" value="ECO:0007669"/>
    <property type="project" value="UniProtKB-ARBA"/>
</dbReference>
<feature type="domain" description="NADH:flavin oxidoreductase/NADH oxidase N-terminal" evidence="4">
    <location>
        <begin position="4"/>
        <end position="332"/>
    </location>
</feature>
<dbReference type="Proteomes" id="UP000596092">
    <property type="component" value="Chromosome"/>
</dbReference>
<dbReference type="GO" id="GO:0010181">
    <property type="term" value="F:FMN binding"/>
    <property type="evidence" value="ECO:0007669"/>
    <property type="project" value="InterPro"/>
</dbReference>
<dbReference type="PANTHER" id="PTHR22893">
    <property type="entry name" value="NADH OXIDOREDUCTASE-RELATED"/>
    <property type="match status" value="1"/>
</dbReference>
<proteinExistence type="inferred from homology"/>
<comment type="similarity">
    <text evidence="2">Belongs to the NADH:flavin oxidoreductase/NADH oxidase family.</text>
</comment>
<evidence type="ECO:0000313" key="6">
    <source>
        <dbReference type="Proteomes" id="UP000596092"/>
    </source>
</evidence>
<dbReference type="InterPro" id="IPR045247">
    <property type="entry name" value="Oye-like"/>
</dbReference>
<dbReference type="SUPFAM" id="SSF51395">
    <property type="entry name" value="FMN-linked oxidoreductases"/>
    <property type="match status" value="1"/>
</dbReference>
<dbReference type="GO" id="GO:0016628">
    <property type="term" value="F:oxidoreductase activity, acting on the CH-CH group of donors, NAD or NADP as acceptor"/>
    <property type="evidence" value="ECO:0007669"/>
    <property type="project" value="UniProtKB-ARBA"/>
</dbReference>
<dbReference type="FunFam" id="3.20.20.70:FF:000059">
    <property type="entry name" value="N-ethylmaleimide reductase, FMN-linked"/>
    <property type="match status" value="1"/>
</dbReference>
<organism evidence="5 6">
    <name type="scientific">Desulfobulbus oligotrophicus</name>
    <dbReference type="NCBI Taxonomy" id="1909699"/>
    <lineage>
        <taxon>Bacteria</taxon>
        <taxon>Pseudomonadati</taxon>
        <taxon>Thermodesulfobacteriota</taxon>
        <taxon>Desulfobulbia</taxon>
        <taxon>Desulfobulbales</taxon>
        <taxon>Desulfobulbaceae</taxon>
        <taxon>Desulfobulbus</taxon>
    </lineage>
</organism>
<keyword evidence="3" id="KW-0560">Oxidoreductase</keyword>
<evidence type="ECO:0000256" key="2">
    <source>
        <dbReference type="ARBA" id="ARBA00005979"/>
    </source>
</evidence>
<gene>
    <name evidence="5" type="ORF">HP555_11310</name>
</gene>
<evidence type="ECO:0000256" key="3">
    <source>
        <dbReference type="ARBA" id="ARBA00023002"/>
    </source>
</evidence>
<reference evidence="5 6" key="1">
    <citation type="submission" date="2020-05" db="EMBL/GenBank/DDBJ databases">
        <title>Complete genome of Desulfobulbus oligotrophicus.</title>
        <authorList>
            <person name="Podar M."/>
        </authorList>
    </citation>
    <scope>NUCLEOTIDE SEQUENCE [LARGE SCALE GENOMIC DNA]</scope>
    <source>
        <strain evidence="5 6">Prop6</strain>
    </source>
</reference>
<name>A0A7T6AR25_9BACT</name>
<keyword evidence="6" id="KW-1185">Reference proteome</keyword>
<evidence type="ECO:0000259" key="4">
    <source>
        <dbReference type="Pfam" id="PF00724"/>
    </source>
</evidence>